<reference evidence="1 2" key="1">
    <citation type="submission" date="2015-01" db="EMBL/GenBank/DDBJ databases">
        <title>Evolution of Trichinella species and genotypes.</title>
        <authorList>
            <person name="Korhonen P.K."/>
            <person name="Edoardo P."/>
            <person name="Giuseppe L.R."/>
            <person name="Gasser R.B."/>
        </authorList>
    </citation>
    <scope>NUCLEOTIDE SEQUENCE [LARGE SCALE GENOMIC DNA]</scope>
    <source>
        <strain evidence="1">ISS120</strain>
    </source>
</reference>
<sequence>MNENKKIISTHESSCIRKFCCVKDQTYRIGVPGTLSSLVLLRVVLDLLRVVLDLLRVVLDLLRVVRDLLRVVRDLLRVVR</sequence>
<keyword evidence="2" id="KW-1185">Reference proteome</keyword>
<proteinExistence type="predicted"/>
<accession>A0A0V1AIP3</accession>
<dbReference type="EMBL" id="JYDI01003046">
    <property type="protein sequence ID" value="KRY24493.1"/>
    <property type="molecule type" value="Genomic_DNA"/>
</dbReference>
<dbReference type="AlphaFoldDB" id="A0A0V1AIP3"/>
<gene>
    <name evidence="1" type="ORF">T03_13526</name>
</gene>
<name>A0A0V1AIP3_TRIBR</name>
<feature type="non-terminal residue" evidence="1">
    <location>
        <position position="80"/>
    </location>
</feature>
<protein>
    <submittedName>
        <fullName evidence="1">Uncharacterized protein</fullName>
    </submittedName>
</protein>
<comment type="caution">
    <text evidence="1">The sequence shown here is derived from an EMBL/GenBank/DDBJ whole genome shotgun (WGS) entry which is preliminary data.</text>
</comment>
<dbReference type="Proteomes" id="UP000054653">
    <property type="component" value="Unassembled WGS sequence"/>
</dbReference>
<evidence type="ECO:0000313" key="1">
    <source>
        <dbReference type="EMBL" id="KRY24493.1"/>
    </source>
</evidence>
<evidence type="ECO:0000313" key="2">
    <source>
        <dbReference type="Proteomes" id="UP000054653"/>
    </source>
</evidence>
<organism evidence="1 2">
    <name type="scientific">Trichinella britovi</name>
    <name type="common">Parasitic roundworm</name>
    <dbReference type="NCBI Taxonomy" id="45882"/>
    <lineage>
        <taxon>Eukaryota</taxon>
        <taxon>Metazoa</taxon>
        <taxon>Ecdysozoa</taxon>
        <taxon>Nematoda</taxon>
        <taxon>Enoplea</taxon>
        <taxon>Dorylaimia</taxon>
        <taxon>Trichinellida</taxon>
        <taxon>Trichinellidae</taxon>
        <taxon>Trichinella</taxon>
    </lineage>
</organism>